<reference evidence="2" key="1">
    <citation type="submission" date="2014-11" db="EMBL/GenBank/DDBJ databases">
        <authorList>
            <person name="Amaro Gonzalez C."/>
        </authorList>
    </citation>
    <scope>NUCLEOTIDE SEQUENCE</scope>
</reference>
<organism evidence="2">
    <name type="scientific">Anguilla anguilla</name>
    <name type="common">European freshwater eel</name>
    <name type="synonym">Muraena anguilla</name>
    <dbReference type="NCBI Taxonomy" id="7936"/>
    <lineage>
        <taxon>Eukaryota</taxon>
        <taxon>Metazoa</taxon>
        <taxon>Chordata</taxon>
        <taxon>Craniata</taxon>
        <taxon>Vertebrata</taxon>
        <taxon>Euteleostomi</taxon>
        <taxon>Actinopterygii</taxon>
        <taxon>Neopterygii</taxon>
        <taxon>Teleostei</taxon>
        <taxon>Anguilliformes</taxon>
        <taxon>Anguillidae</taxon>
        <taxon>Anguilla</taxon>
    </lineage>
</organism>
<protein>
    <submittedName>
        <fullName evidence="2">Uncharacterized protein</fullName>
    </submittedName>
</protein>
<proteinExistence type="predicted"/>
<accession>A0A0E9U7R6</accession>
<reference evidence="2" key="2">
    <citation type="journal article" date="2015" name="Fish Shellfish Immunol.">
        <title>Early steps in the European eel (Anguilla anguilla)-Vibrio vulnificus interaction in the gills: Role of the RtxA13 toxin.</title>
        <authorList>
            <person name="Callol A."/>
            <person name="Pajuelo D."/>
            <person name="Ebbesson L."/>
            <person name="Teles M."/>
            <person name="MacKenzie S."/>
            <person name="Amaro C."/>
        </authorList>
    </citation>
    <scope>NUCLEOTIDE SEQUENCE</scope>
</reference>
<feature type="chain" id="PRO_5002433042" evidence="1">
    <location>
        <begin position="26"/>
        <end position="44"/>
    </location>
</feature>
<evidence type="ECO:0000313" key="2">
    <source>
        <dbReference type="EMBL" id="JAH61757.1"/>
    </source>
</evidence>
<keyword evidence="1" id="KW-0732">Signal</keyword>
<dbReference type="AlphaFoldDB" id="A0A0E9U7R6"/>
<evidence type="ECO:0000256" key="1">
    <source>
        <dbReference type="SAM" id="SignalP"/>
    </source>
</evidence>
<dbReference type="EMBL" id="GBXM01046820">
    <property type="protein sequence ID" value="JAH61757.1"/>
    <property type="molecule type" value="Transcribed_RNA"/>
</dbReference>
<name>A0A0E9U7R6_ANGAN</name>
<sequence>MFRLNAFISAFILPLISIQPDATNGLHTTCWYKYSNSQNQNKPI</sequence>
<feature type="signal peptide" evidence="1">
    <location>
        <begin position="1"/>
        <end position="25"/>
    </location>
</feature>